<evidence type="ECO:0000256" key="2">
    <source>
        <dbReference type="ARBA" id="ARBA00022485"/>
    </source>
</evidence>
<dbReference type="PANTHER" id="PTHR11135">
    <property type="entry name" value="HISTONE ACETYLTRANSFERASE-RELATED"/>
    <property type="match status" value="1"/>
</dbReference>
<dbReference type="InterPro" id="IPR006638">
    <property type="entry name" value="Elp3/MiaA/NifB-like_rSAM"/>
</dbReference>
<dbReference type="InterPro" id="IPR032432">
    <property type="entry name" value="Radical_SAM_C"/>
</dbReference>
<dbReference type="Proteomes" id="UP000614200">
    <property type="component" value="Unassembled WGS sequence"/>
</dbReference>
<sequence>MCLKHAIIPIFVSHMGCPNDCVFCNQRQITGVDVAPTSNSLTRQIESYLETIKADVVEIAFFGGSFTGIEAHIQEAYLEIASQYKMNGRVHNIRLSTRPDYIDDEILLRLKKYGVTTIELGVQSFDRSVLKASKRGHSVASIYKAASLIKDYGFELGIQLMYGLPRDNFEKFFFSVEESIRLKADCIRLYPVLVIKNTALEQSYLMKTYVPVTLEDTIVAMAKAVKRYQEVGIPIIRLGLQRTDLIDEGKEVVAGPFHPALKELVYDWLFFEALKPYLQENVEMADFKTLEIQVNPKQVTHILGHAKRNLKRCKGLKNVMIIQSNQIELNTFKLNNRQIISVMK</sequence>
<keyword evidence="3" id="KW-0949">S-adenosyl-L-methionine</keyword>
<dbReference type="InterPro" id="IPR023404">
    <property type="entry name" value="rSAM_horseshoe"/>
</dbReference>
<dbReference type="SFLD" id="SFLDG01082">
    <property type="entry name" value="B12-binding_domain_containing"/>
    <property type="match status" value="1"/>
</dbReference>
<accession>A0ABR9ZML3</accession>
<organism evidence="8 9">
    <name type="scientific">Fusibacter ferrireducens</name>
    <dbReference type="NCBI Taxonomy" id="2785058"/>
    <lineage>
        <taxon>Bacteria</taxon>
        <taxon>Bacillati</taxon>
        <taxon>Bacillota</taxon>
        <taxon>Clostridia</taxon>
        <taxon>Eubacteriales</taxon>
        <taxon>Eubacteriales Family XII. Incertae Sedis</taxon>
        <taxon>Fusibacter</taxon>
    </lineage>
</organism>
<evidence type="ECO:0000313" key="8">
    <source>
        <dbReference type="EMBL" id="MBF4691700.1"/>
    </source>
</evidence>
<evidence type="ECO:0000259" key="7">
    <source>
        <dbReference type="PROSITE" id="PS51918"/>
    </source>
</evidence>
<dbReference type="PANTHER" id="PTHR11135:SF0">
    <property type="entry name" value="ELONGATOR COMPLEX PROTEIN 3"/>
    <property type="match status" value="1"/>
</dbReference>
<keyword evidence="9" id="KW-1185">Reference proteome</keyword>
<protein>
    <submittedName>
        <fullName evidence="8">Radical SAM protein</fullName>
    </submittedName>
</protein>
<keyword evidence="4" id="KW-0479">Metal-binding</keyword>
<dbReference type="Gene3D" id="3.80.30.20">
    <property type="entry name" value="tm_1862 like domain"/>
    <property type="match status" value="1"/>
</dbReference>
<dbReference type="EMBL" id="JADKNH010000001">
    <property type="protein sequence ID" value="MBF4691700.1"/>
    <property type="molecule type" value="Genomic_DNA"/>
</dbReference>
<dbReference type="SFLD" id="SFLDG01086">
    <property type="entry name" value="elongater_protein-like"/>
    <property type="match status" value="1"/>
</dbReference>
<evidence type="ECO:0000256" key="4">
    <source>
        <dbReference type="ARBA" id="ARBA00022723"/>
    </source>
</evidence>
<evidence type="ECO:0000256" key="3">
    <source>
        <dbReference type="ARBA" id="ARBA00022691"/>
    </source>
</evidence>
<dbReference type="InterPro" id="IPR007197">
    <property type="entry name" value="rSAM"/>
</dbReference>
<dbReference type="Pfam" id="PF16199">
    <property type="entry name" value="Radical_SAM_C"/>
    <property type="match status" value="1"/>
</dbReference>
<dbReference type="RefSeq" id="WP_194699945.1">
    <property type="nucleotide sequence ID" value="NZ_JADKNH010000001.1"/>
</dbReference>
<dbReference type="InterPro" id="IPR039661">
    <property type="entry name" value="ELP3"/>
</dbReference>
<evidence type="ECO:0000256" key="1">
    <source>
        <dbReference type="ARBA" id="ARBA00001966"/>
    </source>
</evidence>
<evidence type="ECO:0000256" key="6">
    <source>
        <dbReference type="ARBA" id="ARBA00023014"/>
    </source>
</evidence>
<keyword evidence="5" id="KW-0408">Iron</keyword>
<comment type="cofactor">
    <cofactor evidence="1">
        <name>[4Fe-4S] cluster</name>
        <dbReference type="ChEBI" id="CHEBI:49883"/>
    </cofactor>
</comment>
<keyword evidence="6" id="KW-0411">Iron-sulfur</keyword>
<name>A0ABR9ZML3_9FIRM</name>
<dbReference type="Pfam" id="PF04055">
    <property type="entry name" value="Radical_SAM"/>
    <property type="match status" value="1"/>
</dbReference>
<dbReference type="PROSITE" id="PS51918">
    <property type="entry name" value="RADICAL_SAM"/>
    <property type="match status" value="1"/>
</dbReference>
<dbReference type="SMART" id="SM00729">
    <property type="entry name" value="Elp3"/>
    <property type="match status" value="1"/>
</dbReference>
<dbReference type="SFLD" id="SFLDS00029">
    <property type="entry name" value="Radical_SAM"/>
    <property type="match status" value="1"/>
</dbReference>
<dbReference type="CDD" id="cd01335">
    <property type="entry name" value="Radical_SAM"/>
    <property type="match status" value="1"/>
</dbReference>
<reference evidence="8 9" key="1">
    <citation type="submission" date="2020-11" db="EMBL/GenBank/DDBJ databases">
        <title>Fusibacter basophilias sp. nov.</title>
        <authorList>
            <person name="Qiu D."/>
        </authorList>
    </citation>
    <scope>NUCLEOTIDE SEQUENCE [LARGE SCALE GENOMIC DNA]</scope>
    <source>
        <strain evidence="8 9">Q10-2</strain>
    </source>
</reference>
<comment type="caution">
    <text evidence="8">The sequence shown here is derived from an EMBL/GenBank/DDBJ whole genome shotgun (WGS) entry which is preliminary data.</text>
</comment>
<keyword evidence="2" id="KW-0004">4Fe-4S</keyword>
<dbReference type="InterPro" id="IPR058240">
    <property type="entry name" value="rSAM_sf"/>
</dbReference>
<evidence type="ECO:0000256" key="5">
    <source>
        <dbReference type="ARBA" id="ARBA00023004"/>
    </source>
</evidence>
<feature type="domain" description="Radical SAM core" evidence="7">
    <location>
        <begin position="1"/>
        <end position="230"/>
    </location>
</feature>
<proteinExistence type="predicted"/>
<gene>
    <name evidence="8" type="ORF">ISU02_01145</name>
</gene>
<dbReference type="SUPFAM" id="SSF102114">
    <property type="entry name" value="Radical SAM enzymes"/>
    <property type="match status" value="1"/>
</dbReference>
<evidence type="ECO:0000313" key="9">
    <source>
        <dbReference type="Proteomes" id="UP000614200"/>
    </source>
</evidence>